<evidence type="ECO:0000313" key="2">
    <source>
        <dbReference type="Proteomes" id="UP000805193"/>
    </source>
</evidence>
<evidence type="ECO:0000313" key="1">
    <source>
        <dbReference type="EMBL" id="KAG0420312.1"/>
    </source>
</evidence>
<gene>
    <name evidence="1" type="ORF">HPB47_003578</name>
</gene>
<sequence>MAAVALRGTTVHAAFNLMRHNDGVLRDSGLNTFRPAVGNVKCVILDEVSMLSADTFDRLDSRLRQITYNYNEPFGGLHIVMCGDLRQLRPLRASEVFKRARGHKIFSFEVQWHSLSYFSLLRAVQQKDASFSTILTKIGDGRVLEPQDISVIESRFVTADRAAAIPPSAIRIFYANKEVDAFNIDVASQCVCDVQEAVAIDSYIGYKTSDECVRARAKIASLTHTETGNLPRTILLATGAVGVLHKKEDKGGNTNEVVILWLNFDGQTGRLNE</sequence>
<reference evidence="1 2" key="1">
    <citation type="journal article" date="2020" name="Cell">
        <title>Large-Scale Comparative Analyses of Tick Genomes Elucidate Their Genetic Diversity and Vector Capacities.</title>
        <authorList>
            <consortium name="Tick Genome and Microbiome Consortium (TIGMIC)"/>
            <person name="Jia N."/>
            <person name="Wang J."/>
            <person name="Shi W."/>
            <person name="Du L."/>
            <person name="Sun Y."/>
            <person name="Zhan W."/>
            <person name="Jiang J.F."/>
            <person name="Wang Q."/>
            <person name="Zhang B."/>
            <person name="Ji P."/>
            <person name="Bell-Sakyi L."/>
            <person name="Cui X.M."/>
            <person name="Yuan T.T."/>
            <person name="Jiang B.G."/>
            <person name="Yang W.F."/>
            <person name="Lam T.T."/>
            <person name="Chang Q.C."/>
            <person name="Ding S.J."/>
            <person name="Wang X.J."/>
            <person name="Zhu J.G."/>
            <person name="Ruan X.D."/>
            <person name="Zhao L."/>
            <person name="Wei J.T."/>
            <person name="Ye R.Z."/>
            <person name="Que T.C."/>
            <person name="Du C.H."/>
            <person name="Zhou Y.H."/>
            <person name="Cheng J.X."/>
            <person name="Dai P.F."/>
            <person name="Guo W.B."/>
            <person name="Han X.H."/>
            <person name="Huang E.J."/>
            <person name="Li L.F."/>
            <person name="Wei W."/>
            <person name="Gao Y.C."/>
            <person name="Liu J.Z."/>
            <person name="Shao H.Z."/>
            <person name="Wang X."/>
            <person name="Wang C.C."/>
            <person name="Yang T.C."/>
            <person name="Huo Q.B."/>
            <person name="Li W."/>
            <person name="Chen H.Y."/>
            <person name="Chen S.E."/>
            <person name="Zhou L.G."/>
            <person name="Ni X.B."/>
            <person name="Tian J.H."/>
            <person name="Sheng Y."/>
            <person name="Liu T."/>
            <person name="Pan Y.S."/>
            <person name="Xia L.Y."/>
            <person name="Li J."/>
            <person name="Zhao F."/>
            <person name="Cao W.C."/>
        </authorList>
    </citation>
    <scope>NUCLEOTIDE SEQUENCE [LARGE SCALE GENOMIC DNA]</scope>
    <source>
        <strain evidence="1">Iper-2018</strain>
    </source>
</reference>
<protein>
    <submittedName>
        <fullName evidence="1">Uncharacterized protein</fullName>
    </submittedName>
</protein>
<name>A0AC60PI72_IXOPE</name>
<comment type="caution">
    <text evidence="1">The sequence shown here is derived from an EMBL/GenBank/DDBJ whole genome shotgun (WGS) entry which is preliminary data.</text>
</comment>
<keyword evidence="2" id="KW-1185">Reference proteome</keyword>
<dbReference type="EMBL" id="JABSTQ010010521">
    <property type="protein sequence ID" value="KAG0420312.1"/>
    <property type="molecule type" value="Genomic_DNA"/>
</dbReference>
<accession>A0AC60PI72</accession>
<proteinExistence type="predicted"/>
<dbReference type="Proteomes" id="UP000805193">
    <property type="component" value="Unassembled WGS sequence"/>
</dbReference>
<organism evidence="1 2">
    <name type="scientific">Ixodes persulcatus</name>
    <name type="common">Taiga tick</name>
    <dbReference type="NCBI Taxonomy" id="34615"/>
    <lineage>
        <taxon>Eukaryota</taxon>
        <taxon>Metazoa</taxon>
        <taxon>Ecdysozoa</taxon>
        <taxon>Arthropoda</taxon>
        <taxon>Chelicerata</taxon>
        <taxon>Arachnida</taxon>
        <taxon>Acari</taxon>
        <taxon>Parasitiformes</taxon>
        <taxon>Ixodida</taxon>
        <taxon>Ixodoidea</taxon>
        <taxon>Ixodidae</taxon>
        <taxon>Ixodinae</taxon>
        <taxon>Ixodes</taxon>
    </lineage>
</organism>